<sequence length="306" mass="33758">MEITKDQQQLDRMDSGESTPELESLPIVFVGGGNMASAIIRGCLKNQFIPAEQIVIGVKSKKSEEKWRSKGFENVFTNTQQMLENYPTAIYVMCVKPQLFDEVVSSWPVNARPRIFISIMASITLGQIREKIPFLSQYTTMVRLMPNMASSIGCSATSMCYEDYGIDEQNVHIEYSKRFAECIGSVELIPERCFNAATAVAASSPAWVFMFIEALADGAVHQGLGRLEAKRMAANAVMGAAKMLTTLESGFDIEREHVGLLKDQVCSPSGTTIEGVRSLERHGFRSAVMEAVIEASSRAETMSKPK</sequence>
<evidence type="ECO:0000256" key="6">
    <source>
        <dbReference type="ARBA" id="ARBA00023002"/>
    </source>
</evidence>
<feature type="domain" description="Pyrroline-5-carboxylate reductase dimerisation" evidence="8">
    <location>
        <begin position="191"/>
        <end position="302"/>
    </location>
</feature>
<dbReference type="EC" id="1.5.1.2" evidence="3"/>
<dbReference type="EMBL" id="CADEPM010000008">
    <property type="protein sequence ID" value="CAB3409577.1"/>
    <property type="molecule type" value="Genomic_DNA"/>
</dbReference>
<comment type="similarity">
    <text evidence="2">Belongs to the pyrroline-5-carboxylate reductase family.</text>
</comment>
<dbReference type="Gene3D" id="1.10.3730.10">
    <property type="entry name" value="ProC C-terminal domain-like"/>
    <property type="match status" value="1"/>
</dbReference>
<evidence type="ECO:0000313" key="10">
    <source>
        <dbReference type="Proteomes" id="UP000494206"/>
    </source>
</evidence>
<evidence type="ECO:0000256" key="4">
    <source>
        <dbReference type="ARBA" id="ARBA00022650"/>
    </source>
</evidence>
<dbReference type="FunFam" id="1.10.3730.10:FF:000001">
    <property type="entry name" value="Pyrroline-5-carboxylate reductase"/>
    <property type="match status" value="1"/>
</dbReference>
<dbReference type="AlphaFoldDB" id="A0A8S1F6W5"/>
<evidence type="ECO:0000256" key="5">
    <source>
        <dbReference type="ARBA" id="ARBA00022857"/>
    </source>
</evidence>
<keyword evidence="4" id="KW-0641">Proline biosynthesis</keyword>
<dbReference type="InterPro" id="IPR036291">
    <property type="entry name" value="NAD(P)-bd_dom_sf"/>
</dbReference>
<dbReference type="Pfam" id="PF03807">
    <property type="entry name" value="F420_oxidored"/>
    <property type="match status" value="1"/>
</dbReference>
<dbReference type="InterPro" id="IPR028939">
    <property type="entry name" value="P5C_Rdtase_cat_N"/>
</dbReference>
<dbReference type="Gene3D" id="3.40.50.720">
    <property type="entry name" value="NAD(P)-binding Rossmann-like Domain"/>
    <property type="match status" value="1"/>
</dbReference>
<comment type="caution">
    <text evidence="9">The sequence shown here is derived from an EMBL/GenBank/DDBJ whole genome shotgun (WGS) entry which is preliminary data.</text>
</comment>
<keyword evidence="6" id="KW-0560">Oxidoreductase</keyword>
<evidence type="ECO:0000313" key="9">
    <source>
        <dbReference type="EMBL" id="CAB3409577.1"/>
    </source>
</evidence>
<organism evidence="9 10">
    <name type="scientific">Caenorhabditis bovis</name>
    <dbReference type="NCBI Taxonomy" id="2654633"/>
    <lineage>
        <taxon>Eukaryota</taxon>
        <taxon>Metazoa</taxon>
        <taxon>Ecdysozoa</taxon>
        <taxon>Nematoda</taxon>
        <taxon>Chromadorea</taxon>
        <taxon>Rhabditida</taxon>
        <taxon>Rhabditina</taxon>
        <taxon>Rhabditomorpha</taxon>
        <taxon>Rhabditoidea</taxon>
        <taxon>Rhabditidae</taxon>
        <taxon>Peloderinae</taxon>
        <taxon>Caenorhabditis</taxon>
    </lineage>
</organism>
<keyword evidence="4" id="KW-0028">Amino-acid biosynthesis</keyword>
<dbReference type="PANTHER" id="PTHR11645">
    <property type="entry name" value="PYRROLINE-5-CARBOXYLATE REDUCTASE"/>
    <property type="match status" value="1"/>
</dbReference>
<dbReference type="GO" id="GO:0055129">
    <property type="term" value="P:L-proline biosynthetic process"/>
    <property type="evidence" value="ECO:0007669"/>
    <property type="project" value="TreeGrafter"/>
</dbReference>
<evidence type="ECO:0000256" key="2">
    <source>
        <dbReference type="ARBA" id="ARBA00005525"/>
    </source>
</evidence>
<dbReference type="PROSITE" id="PS00616">
    <property type="entry name" value="HIS_ACID_PHOSPHAT_1"/>
    <property type="match status" value="1"/>
</dbReference>
<dbReference type="NCBIfam" id="TIGR00112">
    <property type="entry name" value="proC"/>
    <property type="match status" value="1"/>
</dbReference>
<dbReference type="InterPro" id="IPR000304">
    <property type="entry name" value="Pyrroline-COOH_reductase"/>
</dbReference>
<dbReference type="Pfam" id="PF14748">
    <property type="entry name" value="P5CR_dimer"/>
    <property type="match status" value="1"/>
</dbReference>
<dbReference type="OrthoDB" id="10263291at2759"/>
<dbReference type="PIRSF" id="PIRSF000193">
    <property type="entry name" value="Pyrrol-5-carb_rd"/>
    <property type="match status" value="1"/>
</dbReference>
<keyword evidence="5" id="KW-0521">NADP</keyword>
<dbReference type="SUPFAM" id="SSF51735">
    <property type="entry name" value="NAD(P)-binding Rossmann-fold domains"/>
    <property type="match status" value="1"/>
</dbReference>
<dbReference type="GO" id="GO:0004735">
    <property type="term" value="F:pyrroline-5-carboxylate reductase activity"/>
    <property type="evidence" value="ECO:0007669"/>
    <property type="project" value="UniProtKB-EC"/>
</dbReference>
<evidence type="ECO:0000259" key="8">
    <source>
        <dbReference type="Pfam" id="PF14748"/>
    </source>
</evidence>
<name>A0A8S1F6W5_9PELO</name>
<feature type="domain" description="Pyrroline-5-carboxylate reductase catalytic N-terminal" evidence="7">
    <location>
        <begin position="27"/>
        <end position="121"/>
    </location>
</feature>
<dbReference type="PANTHER" id="PTHR11645:SF64">
    <property type="entry name" value="PYRROLINE-5-CARBOXYLATE REDUCTASE-RELATED"/>
    <property type="match status" value="1"/>
</dbReference>
<protein>
    <recommendedName>
        <fullName evidence="3">pyrroline-5-carboxylate reductase</fullName>
        <ecNumber evidence="3">1.5.1.2</ecNumber>
    </recommendedName>
</protein>
<dbReference type="HAMAP" id="MF_01925">
    <property type="entry name" value="P5C_reductase"/>
    <property type="match status" value="1"/>
</dbReference>
<evidence type="ECO:0000259" key="7">
    <source>
        <dbReference type="Pfam" id="PF03807"/>
    </source>
</evidence>
<keyword evidence="10" id="KW-1185">Reference proteome</keyword>
<gene>
    <name evidence="9" type="ORF">CBOVIS_LOCUS11214</name>
</gene>
<dbReference type="InterPro" id="IPR033379">
    <property type="entry name" value="Acid_Pase_AS"/>
</dbReference>
<comment type="pathway">
    <text evidence="1">Amino-acid biosynthesis; L-proline biosynthesis; L-proline from L-glutamate 5-semialdehyde: step 1/1.</text>
</comment>
<dbReference type="InterPro" id="IPR029036">
    <property type="entry name" value="P5CR_dimer"/>
</dbReference>
<dbReference type="SUPFAM" id="SSF48179">
    <property type="entry name" value="6-phosphogluconate dehydrogenase C-terminal domain-like"/>
    <property type="match status" value="1"/>
</dbReference>
<proteinExistence type="inferred from homology"/>
<accession>A0A8S1F6W5</accession>
<evidence type="ECO:0000256" key="3">
    <source>
        <dbReference type="ARBA" id="ARBA00012855"/>
    </source>
</evidence>
<dbReference type="InterPro" id="IPR008927">
    <property type="entry name" value="6-PGluconate_DH-like_C_sf"/>
</dbReference>
<reference evidence="9 10" key="1">
    <citation type="submission" date="2020-04" db="EMBL/GenBank/DDBJ databases">
        <authorList>
            <person name="Laetsch R D."/>
            <person name="Stevens L."/>
            <person name="Kumar S."/>
            <person name="Blaxter L. M."/>
        </authorList>
    </citation>
    <scope>NUCLEOTIDE SEQUENCE [LARGE SCALE GENOMIC DNA]</scope>
</reference>
<evidence type="ECO:0000256" key="1">
    <source>
        <dbReference type="ARBA" id="ARBA00005205"/>
    </source>
</evidence>
<dbReference type="Proteomes" id="UP000494206">
    <property type="component" value="Unassembled WGS sequence"/>
</dbReference>